<organism evidence="3 4">
    <name type="scientific">Roseburia intestinalis</name>
    <dbReference type="NCBI Taxonomy" id="166486"/>
    <lineage>
        <taxon>Bacteria</taxon>
        <taxon>Bacillati</taxon>
        <taxon>Bacillota</taxon>
        <taxon>Clostridia</taxon>
        <taxon>Lachnospirales</taxon>
        <taxon>Lachnospiraceae</taxon>
        <taxon>Roseburia</taxon>
    </lineage>
</organism>
<evidence type="ECO:0000313" key="4">
    <source>
        <dbReference type="Proteomes" id="UP000284465"/>
    </source>
</evidence>
<reference evidence="2 5" key="2">
    <citation type="journal article" date="2019" name="Nat. Med.">
        <title>A library of human gut bacterial isolates paired with longitudinal multiomics data enables mechanistic microbiome research.</title>
        <authorList>
            <person name="Poyet M."/>
            <person name="Groussin M."/>
            <person name="Gibbons S.M."/>
            <person name="Avila-Pacheco J."/>
            <person name="Jiang X."/>
            <person name="Kearney S.M."/>
            <person name="Perrotta A.R."/>
            <person name="Berdy B."/>
            <person name="Zhao S."/>
            <person name="Lieberman T.D."/>
            <person name="Swanson P.K."/>
            <person name="Smith M."/>
            <person name="Roesemann S."/>
            <person name="Alexander J.E."/>
            <person name="Rich S.A."/>
            <person name="Livny J."/>
            <person name="Vlamakis H."/>
            <person name="Clish C."/>
            <person name="Bullock K."/>
            <person name="Deik A."/>
            <person name="Scott J."/>
            <person name="Pierce K.A."/>
            <person name="Xavier R.J."/>
            <person name="Alm E.J."/>
        </authorList>
    </citation>
    <scope>NUCLEOTIDE SEQUENCE [LARGE SCALE GENOMIC DNA]</scope>
    <source>
        <strain evidence="2 5">BIOML-A1</strain>
    </source>
</reference>
<dbReference type="Proteomes" id="UP000478483">
    <property type="component" value="Unassembled WGS sequence"/>
</dbReference>
<dbReference type="Pfam" id="PF20283">
    <property type="entry name" value="CTD7"/>
    <property type="match status" value="1"/>
</dbReference>
<comment type="caution">
    <text evidence="3">The sequence shown here is derived from an EMBL/GenBank/DDBJ whole genome shotgun (WGS) entry which is preliminary data.</text>
</comment>
<dbReference type="Proteomes" id="UP000284465">
    <property type="component" value="Unassembled WGS sequence"/>
</dbReference>
<protein>
    <recommendedName>
        <fullName evidence="1">ABC-three component systems C-terminal domain-containing protein</fullName>
    </recommendedName>
</protein>
<proteinExistence type="predicted"/>
<accession>A0A3R6NH49</accession>
<dbReference type="AlphaFoldDB" id="A0A3R6NH49"/>
<evidence type="ECO:0000313" key="3">
    <source>
        <dbReference type="EMBL" id="RHA64939.1"/>
    </source>
</evidence>
<gene>
    <name evidence="3" type="ORF">DW927_15960</name>
    <name evidence="2" type="ORF">GMD50_16625</name>
</gene>
<dbReference type="InterPro" id="IPR046913">
    <property type="entry name" value="ABC-3C_CTD7"/>
</dbReference>
<dbReference type="EMBL" id="WNAJ01000026">
    <property type="protein sequence ID" value="MTR86631.1"/>
    <property type="molecule type" value="Genomic_DNA"/>
</dbReference>
<evidence type="ECO:0000259" key="1">
    <source>
        <dbReference type="Pfam" id="PF20283"/>
    </source>
</evidence>
<reference evidence="3 4" key="1">
    <citation type="submission" date="2018-08" db="EMBL/GenBank/DDBJ databases">
        <title>A genome reference for cultivated species of the human gut microbiota.</title>
        <authorList>
            <person name="Zou Y."/>
            <person name="Xue W."/>
            <person name="Luo G."/>
        </authorList>
    </citation>
    <scope>NUCLEOTIDE SEQUENCE [LARGE SCALE GENOMIC DNA]</scope>
    <source>
        <strain evidence="3 4">AM43-11</strain>
    </source>
</reference>
<sequence>MDSEFKIENTHVPDKVYAYMIQIHHMLYELVDCHHGDSVSIEVLDDNGVVRENGTVDAIQIKSATSERNPVSDKAVDLWKTLYNWLMSVKACEVEVENTKFRLFITVNKSGEIVSSFSKAMSTEEAEEAWEFARSKFYDENNEEKNINDAYGTYVRAFFNDDNRESAIKIIKNFHIEVCKQKYSATIREKLRGYIGQDDLFEVLYKGLLGWANDVVSECVENHRPIVVAWERFQKEYRQLFRECNQKYALPSLFCTPSTEEIEGELKKGQYYIAQLELIDAEFYDKLEAANDFLCAATDRMQWGKTGMVSSKQFKDYDIKLKRNWNNKRRIVKSENVQRTDEEKGYRLYSCCADGKVEMDNYEVPDSFYMGCMHALSDKRDIGWHPNFKKILGGKKL</sequence>
<evidence type="ECO:0000313" key="5">
    <source>
        <dbReference type="Proteomes" id="UP000478483"/>
    </source>
</evidence>
<dbReference type="RefSeq" id="WP_118412417.1">
    <property type="nucleotide sequence ID" value="NZ_QRPI01000004.1"/>
</dbReference>
<feature type="domain" description="ABC-three component systems C-terminal" evidence="1">
    <location>
        <begin position="272"/>
        <end position="392"/>
    </location>
</feature>
<dbReference type="EMBL" id="QSFP01000024">
    <property type="protein sequence ID" value="RHA64939.1"/>
    <property type="molecule type" value="Genomic_DNA"/>
</dbReference>
<name>A0A3R6NH49_9FIRM</name>
<evidence type="ECO:0000313" key="2">
    <source>
        <dbReference type="EMBL" id="MTR86631.1"/>
    </source>
</evidence>